<sequence length="578" mass="65922">MKLTTNSQRILHELFMQEYQDNSAYTDEGAFFEKFGAEQVMKVFDLSDEEVESGVLGAGNDGGCDSIYVLLDGVLMTEDIVNDISTSKDATIDFIIIQAKRENSFGEDAIMKWKTTTENLMEIGVDDTEFIGRYNEDLRSAFSLFRNLYVKLLRRTPKLNIRFFYTTFATEVHPNVQSQADELRTKTLELFPSPKTSVSIDFWGADRILSAAQAQPEQKIQISLTEPPINIGNHHDYVTLVNLGKYYRFITDEHGDLRKYIFEANVRDYQGHNAVNQDIQASLEAPTVEDFWWLNNGITILTNEAIPVTTKELILTEPEIVNGLQTSNEIFNYFHSYPNNINLETRNILVRIIVPESEESRDRIILATNNQTNIPRSSLRANDPIHRQIELFFKGRGLYYDRRKNYYKNQGKKSSDIVSVSFLAQCLISLILQKPNYARARPSTVIAQDETYERLFIENQDLDVFYKSAYLGKKVEHCLKKSNEFTQAQKNDILFYVLLCVVAKKLETTNITPKAIKEINLEYLSDEDILDSAIQVFAEYDALGGDGKVAKGPELIDKIMQIASTTERANIPLVGATV</sequence>
<feature type="domain" description="Abortive phage infection protein C-terminal" evidence="1">
    <location>
        <begin position="262"/>
        <end position="519"/>
    </location>
</feature>
<evidence type="ECO:0000313" key="2">
    <source>
        <dbReference type="EMBL" id="SBW00312.1"/>
    </source>
</evidence>
<organism evidence="2">
    <name type="scientific">uncultured Eubacteriales bacterium</name>
    <dbReference type="NCBI Taxonomy" id="172733"/>
    <lineage>
        <taxon>Bacteria</taxon>
        <taxon>Bacillati</taxon>
        <taxon>Bacillota</taxon>
        <taxon>Clostridia</taxon>
        <taxon>Eubacteriales</taxon>
        <taxon>environmental samples</taxon>
    </lineage>
</organism>
<dbReference type="Pfam" id="PF10592">
    <property type="entry name" value="AIPR"/>
    <property type="match status" value="1"/>
</dbReference>
<protein>
    <submittedName>
        <fullName evidence="2">UbiD family decarboxylase</fullName>
        <ecNumber evidence="2">4.1.1.-</ecNumber>
    </submittedName>
</protein>
<dbReference type="GO" id="GO:0016829">
    <property type="term" value="F:lyase activity"/>
    <property type="evidence" value="ECO:0007669"/>
    <property type="project" value="UniProtKB-KW"/>
</dbReference>
<evidence type="ECO:0000259" key="1">
    <source>
        <dbReference type="Pfam" id="PF10592"/>
    </source>
</evidence>
<dbReference type="AlphaFoldDB" id="A0A212JLL7"/>
<gene>
    <name evidence="2" type="primary">ubiD</name>
    <name evidence="2" type="ORF">KL86CLO1_11325</name>
</gene>
<reference evidence="2" key="1">
    <citation type="submission" date="2016-04" db="EMBL/GenBank/DDBJ databases">
        <authorList>
            <person name="Evans L.H."/>
            <person name="Alamgir A."/>
            <person name="Owens N."/>
            <person name="Weber N.D."/>
            <person name="Virtaneva K."/>
            <person name="Barbian K."/>
            <person name="Babar A."/>
            <person name="Rosenke K."/>
        </authorList>
    </citation>
    <scope>NUCLEOTIDE SEQUENCE</scope>
    <source>
        <strain evidence="2">86</strain>
    </source>
</reference>
<name>A0A212JLL7_9FIRM</name>
<dbReference type="EMBL" id="FLUN01000001">
    <property type="protein sequence ID" value="SBW00312.1"/>
    <property type="molecule type" value="Genomic_DNA"/>
</dbReference>
<dbReference type="InterPro" id="IPR018891">
    <property type="entry name" value="AIPR_C"/>
</dbReference>
<dbReference type="EC" id="4.1.1.-" evidence="2"/>
<accession>A0A212JLL7</accession>
<keyword evidence="2" id="KW-0456">Lyase</keyword>
<proteinExistence type="predicted"/>